<sequence>MRREPFDRELEELLREKAEPVRMDEREKERQFSRILDRVGEPGQKEDSVMFRRFTGRKVLAAAAVMCLIGAFGAVAAGKVVSIGSAVAVDQPDYRQASEVAQAADQMGFVPKAVDEFSNGYQFSKGYFIMLEGEDENQVKVAESPSVMVDYKKGNDTVTLDIEAPMAGLDQESGAPDRTEEYEGITLNYFRHDSLFVGTDYELTAEEQALADAGELNVGYGEPGMERSEVTNLFVTWSDGGGNYSLMADEDTGLTADDLFAMAEEIIESAD</sequence>
<keyword evidence="1" id="KW-0472">Membrane</keyword>
<accession>A0A9D2PCN6</accession>
<dbReference type="Proteomes" id="UP000823883">
    <property type="component" value="Unassembled WGS sequence"/>
</dbReference>
<reference evidence="2" key="1">
    <citation type="journal article" date="2021" name="PeerJ">
        <title>Extensive microbial diversity within the chicken gut microbiome revealed by metagenomics and culture.</title>
        <authorList>
            <person name="Gilroy R."/>
            <person name="Ravi A."/>
            <person name="Getino M."/>
            <person name="Pursley I."/>
            <person name="Horton D.L."/>
            <person name="Alikhan N.F."/>
            <person name="Baker D."/>
            <person name="Gharbi K."/>
            <person name="Hall N."/>
            <person name="Watson M."/>
            <person name="Adriaenssens E.M."/>
            <person name="Foster-Nyarko E."/>
            <person name="Jarju S."/>
            <person name="Secka A."/>
            <person name="Antonio M."/>
            <person name="Oren A."/>
            <person name="Chaudhuri R.R."/>
            <person name="La Ragione R."/>
            <person name="Hildebrand F."/>
            <person name="Pallen M.J."/>
        </authorList>
    </citation>
    <scope>NUCLEOTIDE SEQUENCE</scope>
    <source>
        <strain evidence="2">CHK183-5548</strain>
    </source>
</reference>
<comment type="caution">
    <text evidence="2">The sequence shown here is derived from an EMBL/GenBank/DDBJ whole genome shotgun (WGS) entry which is preliminary data.</text>
</comment>
<organism evidence="2 3">
    <name type="scientific">Candidatus Lachnoclostridium pullistercoris</name>
    <dbReference type="NCBI Taxonomy" id="2838632"/>
    <lineage>
        <taxon>Bacteria</taxon>
        <taxon>Bacillati</taxon>
        <taxon>Bacillota</taxon>
        <taxon>Clostridia</taxon>
        <taxon>Lachnospirales</taxon>
        <taxon>Lachnospiraceae</taxon>
    </lineage>
</organism>
<protein>
    <recommendedName>
        <fullName evidence="4">DUF4367 domain-containing protein</fullName>
    </recommendedName>
</protein>
<name>A0A9D2PCN6_9FIRM</name>
<proteinExistence type="predicted"/>
<evidence type="ECO:0000256" key="1">
    <source>
        <dbReference type="SAM" id="Phobius"/>
    </source>
</evidence>
<dbReference type="AlphaFoldDB" id="A0A9D2PCN6"/>
<keyword evidence="1" id="KW-0812">Transmembrane</keyword>
<evidence type="ECO:0000313" key="3">
    <source>
        <dbReference type="Proteomes" id="UP000823883"/>
    </source>
</evidence>
<reference evidence="2" key="2">
    <citation type="submission" date="2021-04" db="EMBL/GenBank/DDBJ databases">
        <authorList>
            <person name="Gilroy R."/>
        </authorList>
    </citation>
    <scope>NUCLEOTIDE SEQUENCE</scope>
    <source>
        <strain evidence="2">CHK183-5548</strain>
    </source>
</reference>
<feature type="transmembrane region" description="Helical" evidence="1">
    <location>
        <begin position="59"/>
        <end position="78"/>
    </location>
</feature>
<dbReference type="EMBL" id="DWWL01000044">
    <property type="protein sequence ID" value="HJC47764.1"/>
    <property type="molecule type" value="Genomic_DNA"/>
</dbReference>
<keyword evidence="1" id="KW-1133">Transmembrane helix</keyword>
<evidence type="ECO:0008006" key="4">
    <source>
        <dbReference type="Google" id="ProtNLM"/>
    </source>
</evidence>
<gene>
    <name evidence="2" type="ORF">IAA04_06900</name>
</gene>
<evidence type="ECO:0000313" key="2">
    <source>
        <dbReference type="EMBL" id="HJC47764.1"/>
    </source>
</evidence>